<organism evidence="1 2">
    <name type="scientific">Artomyces pyxidatus</name>
    <dbReference type="NCBI Taxonomy" id="48021"/>
    <lineage>
        <taxon>Eukaryota</taxon>
        <taxon>Fungi</taxon>
        <taxon>Dikarya</taxon>
        <taxon>Basidiomycota</taxon>
        <taxon>Agaricomycotina</taxon>
        <taxon>Agaricomycetes</taxon>
        <taxon>Russulales</taxon>
        <taxon>Auriscalpiaceae</taxon>
        <taxon>Artomyces</taxon>
    </lineage>
</organism>
<reference evidence="1" key="1">
    <citation type="submission" date="2021-03" db="EMBL/GenBank/DDBJ databases">
        <authorList>
            <consortium name="DOE Joint Genome Institute"/>
            <person name="Ahrendt S."/>
            <person name="Looney B.P."/>
            <person name="Miyauchi S."/>
            <person name="Morin E."/>
            <person name="Drula E."/>
            <person name="Courty P.E."/>
            <person name="Chicoki N."/>
            <person name="Fauchery L."/>
            <person name="Kohler A."/>
            <person name="Kuo A."/>
            <person name="Labutti K."/>
            <person name="Pangilinan J."/>
            <person name="Lipzen A."/>
            <person name="Riley R."/>
            <person name="Andreopoulos W."/>
            <person name="He G."/>
            <person name="Johnson J."/>
            <person name="Barry K.W."/>
            <person name="Grigoriev I.V."/>
            <person name="Nagy L."/>
            <person name="Hibbett D."/>
            <person name="Henrissat B."/>
            <person name="Matheny P.B."/>
            <person name="Labbe J."/>
            <person name="Martin F."/>
        </authorList>
    </citation>
    <scope>NUCLEOTIDE SEQUENCE</scope>
    <source>
        <strain evidence="1">HHB10654</strain>
    </source>
</reference>
<comment type="caution">
    <text evidence="1">The sequence shown here is derived from an EMBL/GenBank/DDBJ whole genome shotgun (WGS) entry which is preliminary data.</text>
</comment>
<accession>A0ACB8TA42</accession>
<protein>
    <submittedName>
        <fullName evidence="1">Uncharacterized protein</fullName>
    </submittedName>
</protein>
<dbReference type="EMBL" id="MU277195">
    <property type="protein sequence ID" value="KAI0065407.1"/>
    <property type="molecule type" value="Genomic_DNA"/>
</dbReference>
<evidence type="ECO:0000313" key="1">
    <source>
        <dbReference type="EMBL" id="KAI0065407.1"/>
    </source>
</evidence>
<reference evidence="1" key="2">
    <citation type="journal article" date="2022" name="New Phytol.">
        <title>Evolutionary transition to the ectomycorrhizal habit in the genomes of a hyperdiverse lineage of mushroom-forming fungi.</title>
        <authorList>
            <person name="Looney B."/>
            <person name="Miyauchi S."/>
            <person name="Morin E."/>
            <person name="Drula E."/>
            <person name="Courty P.E."/>
            <person name="Kohler A."/>
            <person name="Kuo A."/>
            <person name="LaButti K."/>
            <person name="Pangilinan J."/>
            <person name="Lipzen A."/>
            <person name="Riley R."/>
            <person name="Andreopoulos W."/>
            <person name="He G."/>
            <person name="Johnson J."/>
            <person name="Nolan M."/>
            <person name="Tritt A."/>
            <person name="Barry K.W."/>
            <person name="Grigoriev I.V."/>
            <person name="Nagy L.G."/>
            <person name="Hibbett D."/>
            <person name="Henrissat B."/>
            <person name="Matheny P.B."/>
            <person name="Labbe J."/>
            <person name="Martin F.M."/>
        </authorList>
    </citation>
    <scope>NUCLEOTIDE SEQUENCE</scope>
    <source>
        <strain evidence="1">HHB10654</strain>
    </source>
</reference>
<gene>
    <name evidence="1" type="ORF">BV25DRAFT_1679952</name>
</gene>
<name>A0ACB8TA42_9AGAM</name>
<keyword evidence="2" id="KW-1185">Reference proteome</keyword>
<evidence type="ECO:0000313" key="2">
    <source>
        <dbReference type="Proteomes" id="UP000814140"/>
    </source>
</evidence>
<proteinExistence type="predicted"/>
<dbReference type="Proteomes" id="UP000814140">
    <property type="component" value="Unassembled WGS sequence"/>
</dbReference>
<sequence length="347" mass="38867">MPPRRATNQHLVDSSKPNREVNNLLHTLRGEHFRHTQNVRRSRPPATYSINPLAGPSLPYSQIYGSDPSPLPKTNERTVSNTGVTAGPVPRSWVVSTERAEPAYDSVEWRAAALSLIFGQDSAHEPMPLPTLTELCLRVLLDYQDAEDFVPTLAAHLPPHLRRQLLRLSAVYCPLPDASVYGLFEPDGHVDGEAVIIGPHASLRGDFFQAQESSQHSDRAPQWDDDDGGEGWTAPQPIHSLILLSTPLSVRTLLTFPSSLTHLALIHLPSAIPVYRLPDKCPLLEVLDLSFNDWLKTPSWGEERAMQRVAWRRWTHLRILGCRGCGLDIEMLKDVNMNPWIDVQIIL</sequence>